<evidence type="ECO:0000313" key="3">
    <source>
        <dbReference type="Proteomes" id="UP000199820"/>
    </source>
</evidence>
<gene>
    <name evidence="2" type="ORF">SAMN04487771_102723</name>
</gene>
<dbReference type="OrthoDB" id="9803733at2"/>
<reference evidence="2 3" key="1">
    <citation type="submission" date="2016-10" db="EMBL/GenBank/DDBJ databases">
        <authorList>
            <person name="de Groot N.N."/>
        </authorList>
    </citation>
    <scope>NUCLEOTIDE SEQUENCE [LARGE SCALE GENOMIC DNA]</scope>
    <source>
        <strain evidence="2 3">KH1P1</strain>
    </source>
</reference>
<evidence type="ECO:0000313" key="2">
    <source>
        <dbReference type="EMBL" id="SET60234.1"/>
    </source>
</evidence>
<accession>A0A1I0FQ39</accession>
<sequence>MTMTEYDELMNDTRLFYRLPKRLFEDPAFEEMSIDAKMLYMILLDRRCLSEINGSDWRDDHGCVFIYFTIEEMMRLMNCGNKKINELLKELEKYDLVQRKHRGLGKLNRIYVYDLLSPYNPNWKPGVKKTMEGDEKYA</sequence>
<protein>
    <submittedName>
        <fullName evidence="2">Replication initiator protein A (RepA) N-terminus</fullName>
    </submittedName>
</protein>
<dbReference type="Proteomes" id="UP000199820">
    <property type="component" value="Unassembled WGS sequence"/>
</dbReference>
<keyword evidence="3" id="KW-1185">Reference proteome</keyword>
<name>A0A1I0FQ39_9FIRM</name>
<dbReference type="Pfam" id="PF06970">
    <property type="entry name" value="RepA_N"/>
    <property type="match status" value="1"/>
</dbReference>
<proteinExistence type="predicted"/>
<dbReference type="EMBL" id="FOIL01000027">
    <property type="protein sequence ID" value="SET60234.1"/>
    <property type="molecule type" value="Genomic_DNA"/>
</dbReference>
<dbReference type="InterPro" id="IPR010724">
    <property type="entry name" value="RepA_N"/>
</dbReference>
<evidence type="ECO:0000259" key="1">
    <source>
        <dbReference type="Pfam" id="PF06970"/>
    </source>
</evidence>
<organism evidence="2 3">
    <name type="scientific">[Clostridium] aminophilum</name>
    <dbReference type="NCBI Taxonomy" id="1526"/>
    <lineage>
        <taxon>Bacteria</taxon>
        <taxon>Bacillati</taxon>
        <taxon>Bacillota</taxon>
        <taxon>Clostridia</taxon>
        <taxon>Lachnospirales</taxon>
        <taxon>Lachnospiraceae</taxon>
    </lineage>
</organism>
<dbReference type="AlphaFoldDB" id="A0A1I0FQ39"/>
<feature type="domain" description="Replication initiator A N-terminal" evidence="1">
    <location>
        <begin position="15"/>
        <end position="91"/>
    </location>
</feature>